<keyword evidence="2" id="KW-1185">Reference proteome</keyword>
<evidence type="ECO:0000313" key="1">
    <source>
        <dbReference type="EMBL" id="MBM2620102.1"/>
    </source>
</evidence>
<dbReference type="CDD" id="cd17040">
    <property type="entry name" value="Ubl_MoaD_like"/>
    <property type="match status" value="1"/>
</dbReference>
<dbReference type="Proteomes" id="UP000632138">
    <property type="component" value="Unassembled WGS sequence"/>
</dbReference>
<comment type="caution">
    <text evidence="1">The sequence shown here is derived from an EMBL/GenBank/DDBJ whole genome shotgun (WGS) entry which is preliminary data.</text>
</comment>
<proteinExistence type="predicted"/>
<dbReference type="EMBL" id="JAENHP010000013">
    <property type="protein sequence ID" value="MBM2620102.1"/>
    <property type="molecule type" value="Genomic_DNA"/>
</dbReference>
<name>A0ABS2AJR5_9ACTN</name>
<sequence>MWNPDHRTDFESVAGPLPELIRRFADEYPGMRRRLVDADGTPLGYVNVCVDDVMVPRHQRDHTVVPAGSTVTFIAPMAGG</sequence>
<reference evidence="1 2" key="1">
    <citation type="submission" date="2021-01" db="EMBL/GenBank/DDBJ databases">
        <title>Actinoplanes sp. nov. LDG1-06 isolated from lichen.</title>
        <authorList>
            <person name="Saeng-In P."/>
            <person name="Phongsopitanun W."/>
            <person name="Kanchanasin P."/>
            <person name="Yuki M."/>
            <person name="Kudo T."/>
            <person name="Ohkuma M."/>
            <person name="Tanasupawat S."/>
        </authorList>
    </citation>
    <scope>NUCLEOTIDE SEQUENCE [LARGE SCALE GENOMIC DNA]</scope>
    <source>
        <strain evidence="1 2">LDG1-06</strain>
    </source>
</reference>
<dbReference type="Pfam" id="PF02597">
    <property type="entry name" value="ThiS"/>
    <property type="match status" value="1"/>
</dbReference>
<dbReference type="InterPro" id="IPR012675">
    <property type="entry name" value="Beta-grasp_dom_sf"/>
</dbReference>
<dbReference type="SUPFAM" id="SSF54285">
    <property type="entry name" value="MoaD/ThiS"/>
    <property type="match status" value="1"/>
</dbReference>
<evidence type="ECO:0000313" key="2">
    <source>
        <dbReference type="Proteomes" id="UP000632138"/>
    </source>
</evidence>
<accession>A0ABS2AJR5</accession>
<organism evidence="1 2">
    <name type="scientific">Paractinoplanes ovalisporus</name>
    <dbReference type="NCBI Taxonomy" id="2810368"/>
    <lineage>
        <taxon>Bacteria</taxon>
        <taxon>Bacillati</taxon>
        <taxon>Actinomycetota</taxon>
        <taxon>Actinomycetes</taxon>
        <taxon>Micromonosporales</taxon>
        <taxon>Micromonosporaceae</taxon>
        <taxon>Paractinoplanes</taxon>
    </lineage>
</organism>
<dbReference type="Gene3D" id="3.10.20.30">
    <property type="match status" value="1"/>
</dbReference>
<dbReference type="InterPro" id="IPR003749">
    <property type="entry name" value="ThiS/MoaD-like"/>
</dbReference>
<protein>
    <submittedName>
        <fullName evidence="1">MoaD/ThiS family protein</fullName>
    </submittedName>
</protein>
<dbReference type="InterPro" id="IPR016155">
    <property type="entry name" value="Mopterin_synth/thiamin_S_b"/>
</dbReference>
<gene>
    <name evidence="1" type="ORF">JIG36_31770</name>
</gene>